<dbReference type="CDD" id="cd00112">
    <property type="entry name" value="LDLa"/>
    <property type="match status" value="1"/>
</dbReference>
<dbReference type="PROSITE" id="PS01209">
    <property type="entry name" value="LDLRA_1"/>
    <property type="match status" value="1"/>
</dbReference>
<feature type="transmembrane region" description="Helical" evidence="3">
    <location>
        <begin position="95"/>
        <end position="116"/>
    </location>
</feature>
<reference evidence="5" key="1">
    <citation type="submission" date="2017-02" db="UniProtKB">
        <authorList>
            <consortium name="WormBaseParasite"/>
        </authorList>
    </citation>
    <scope>IDENTIFICATION</scope>
</reference>
<evidence type="ECO:0000256" key="3">
    <source>
        <dbReference type="SAM" id="Phobius"/>
    </source>
</evidence>
<dbReference type="Gene3D" id="4.10.400.10">
    <property type="entry name" value="Low-density Lipoprotein Receptor"/>
    <property type="match status" value="1"/>
</dbReference>
<keyword evidence="3" id="KW-0472">Membrane</keyword>
<dbReference type="WBParaSite" id="EEL_0000935001-mRNA-1">
    <property type="protein sequence ID" value="EEL_0000935001-mRNA-1"/>
    <property type="gene ID" value="EEL_0000935001"/>
</dbReference>
<dbReference type="InterPro" id="IPR036055">
    <property type="entry name" value="LDL_receptor-like_sf"/>
</dbReference>
<evidence type="ECO:0000256" key="1">
    <source>
        <dbReference type="ARBA" id="ARBA00023157"/>
    </source>
</evidence>
<sequence>MMIPCASAQILTCSSAWQWMCNNGECIAQYDLCNGIAQCTDGSDEMDCDKRQWQNKYINVPREEQMKSAIRSEMDEVNPTSNTSTSVLKFMQFNVWFIALASILFITVLVVIVLRFRRRRNGLVRSNRAYGVRKGLNMGQNNGDDEDDLLIGSLYS</sequence>
<evidence type="ECO:0000313" key="5">
    <source>
        <dbReference type="WBParaSite" id="EEL_0000935001-mRNA-1"/>
    </source>
</evidence>
<feature type="disulfide bond" evidence="2">
    <location>
        <begin position="33"/>
        <end position="48"/>
    </location>
</feature>
<proteinExistence type="predicted"/>
<dbReference type="Pfam" id="PF00057">
    <property type="entry name" value="Ldl_recept_a"/>
    <property type="match status" value="1"/>
</dbReference>
<dbReference type="PANTHER" id="PTHR46876:SF1">
    <property type="entry name" value="LOW-DENSITY LIPOPROTEIN RECEPTOR-RELATED PROTEIN 11"/>
    <property type="match status" value="1"/>
</dbReference>
<dbReference type="SMART" id="SM00192">
    <property type="entry name" value="LDLa"/>
    <property type="match status" value="1"/>
</dbReference>
<dbReference type="Proteomes" id="UP000050640">
    <property type="component" value="Unplaced"/>
</dbReference>
<name>A0A0R3S3K7_9BILA</name>
<dbReference type="SUPFAM" id="SSF57424">
    <property type="entry name" value="LDL receptor-like module"/>
    <property type="match status" value="1"/>
</dbReference>
<evidence type="ECO:0000256" key="2">
    <source>
        <dbReference type="PROSITE-ProRule" id="PRU00124"/>
    </source>
</evidence>
<dbReference type="PROSITE" id="PS50068">
    <property type="entry name" value="LDLRA_2"/>
    <property type="match status" value="1"/>
</dbReference>
<keyword evidence="4" id="KW-1185">Reference proteome</keyword>
<organism evidence="4 5">
    <name type="scientific">Elaeophora elaphi</name>
    <dbReference type="NCBI Taxonomy" id="1147741"/>
    <lineage>
        <taxon>Eukaryota</taxon>
        <taxon>Metazoa</taxon>
        <taxon>Ecdysozoa</taxon>
        <taxon>Nematoda</taxon>
        <taxon>Chromadorea</taxon>
        <taxon>Rhabditida</taxon>
        <taxon>Spirurina</taxon>
        <taxon>Spiruromorpha</taxon>
        <taxon>Filarioidea</taxon>
        <taxon>Onchocercidae</taxon>
        <taxon>Elaeophora</taxon>
    </lineage>
</organism>
<comment type="caution">
    <text evidence="2">Lacks conserved residue(s) required for the propagation of feature annotation.</text>
</comment>
<dbReference type="PANTHER" id="PTHR46876">
    <property type="entry name" value="LOW-DENSITY LIPOPROTEIN RECEPTOR-RELATED PROTEIN 11"/>
    <property type="match status" value="1"/>
</dbReference>
<keyword evidence="1 2" id="KW-1015">Disulfide bond</keyword>
<protein>
    <submittedName>
        <fullName evidence="5">Low-density lipoprotein receptor domain class A</fullName>
    </submittedName>
</protein>
<accession>A0A0R3S3K7</accession>
<feature type="disulfide bond" evidence="2">
    <location>
        <begin position="21"/>
        <end position="39"/>
    </location>
</feature>
<dbReference type="AlphaFoldDB" id="A0A0R3S3K7"/>
<evidence type="ECO:0000313" key="4">
    <source>
        <dbReference type="Proteomes" id="UP000050640"/>
    </source>
</evidence>
<keyword evidence="3" id="KW-1133">Transmembrane helix</keyword>
<dbReference type="InterPro" id="IPR023415">
    <property type="entry name" value="LDLR_class-A_CS"/>
</dbReference>
<keyword evidence="3" id="KW-0812">Transmembrane</keyword>
<dbReference type="InterPro" id="IPR002172">
    <property type="entry name" value="LDrepeatLR_classA_rpt"/>
</dbReference>